<dbReference type="InterPro" id="IPR011629">
    <property type="entry name" value="CobW-like_C"/>
</dbReference>
<dbReference type="PANTHER" id="PTHR13748">
    <property type="entry name" value="COBW-RELATED"/>
    <property type="match status" value="1"/>
</dbReference>
<name>A0A9K3KCT8_9STRA</name>
<sequence>MAANTTTTTTDDKSDLTPITVITGFLGAGKTTLVNYILKEQNQWKICVLENEFGEVSIDDGLVAESLDAPEDLITMDNGCVCCSVRGDLVRTLGQLAKRRKDFDAILLETTGLADPAPIVYTVQTNSKMSENYFIDSIVCLADAKHITLHLDEKKPDGSINEAYQQVAFADKILLNKVDLVTPEEKATLKERLAKINKFATVIETEKSRAPLDKILGLNSFNMESILQVDPDFFESQEGDPKHNLELVQSVGIKFEGELHAQWFNIFMMDLLRERAADIYRSKGLLTFHGQGDTKFVFQGVHEQINFGPAKDPWKAGEPKVNKFVFIGKGLNRAELTKGLMDCLYKEDGDKE</sequence>
<evidence type="ECO:0000259" key="1">
    <source>
        <dbReference type="SMART" id="SM00833"/>
    </source>
</evidence>
<dbReference type="InterPro" id="IPR051316">
    <property type="entry name" value="Zinc-reg_GTPase_activator"/>
</dbReference>
<dbReference type="GO" id="GO:0005737">
    <property type="term" value="C:cytoplasm"/>
    <property type="evidence" value="ECO:0007669"/>
    <property type="project" value="TreeGrafter"/>
</dbReference>
<evidence type="ECO:0000313" key="2">
    <source>
        <dbReference type="EMBL" id="KAG7340846.1"/>
    </source>
</evidence>
<organism evidence="2 3">
    <name type="scientific">Nitzschia inconspicua</name>
    <dbReference type="NCBI Taxonomy" id="303405"/>
    <lineage>
        <taxon>Eukaryota</taxon>
        <taxon>Sar</taxon>
        <taxon>Stramenopiles</taxon>
        <taxon>Ochrophyta</taxon>
        <taxon>Bacillariophyta</taxon>
        <taxon>Bacillariophyceae</taxon>
        <taxon>Bacillariophycidae</taxon>
        <taxon>Bacillariales</taxon>
        <taxon>Bacillariaceae</taxon>
        <taxon>Nitzschia</taxon>
    </lineage>
</organism>
<dbReference type="CDD" id="cd03112">
    <property type="entry name" value="CobW-like"/>
    <property type="match status" value="1"/>
</dbReference>
<comment type="caution">
    <text evidence="2">The sequence shown here is derived from an EMBL/GenBank/DDBJ whole genome shotgun (WGS) entry which is preliminary data.</text>
</comment>
<dbReference type="PANTHER" id="PTHR13748:SF62">
    <property type="entry name" value="COBW DOMAIN-CONTAINING PROTEIN"/>
    <property type="match status" value="1"/>
</dbReference>
<dbReference type="Proteomes" id="UP000693970">
    <property type="component" value="Unassembled WGS sequence"/>
</dbReference>
<dbReference type="AlphaFoldDB" id="A0A9K3KCT8"/>
<reference evidence="2" key="2">
    <citation type="submission" date="2021-04" db="EMBL/GenBank/DDBJ databases">
        <authorList>
            <person name="Podell S."/>
        </authorList>
    </citation>
    <scope>NUCLEOTIDE SEQUENCE</scope>
    <source>
        <strain evidence="2">Hildebrandi</strain>
    </source>
</reference>
<feature type="domain" description="CobW C-terminal" evidence="1">
    <location>
        <begin position="248"/>
        <end position="344"/>
    </location>
</feature>
<dbReference type="Pfam" id="PF02492">
    <property type="entry name" value="cobW"/>
    <property type="match status" value="1"/>
</dbReference>
<keyword evidence="3" id="KW-1185">Reference proteome</keyword>
<evidence type="ECO:0000313" key="3">
    <source>
        <dbReference type="Proteomes" id="UP000693970"/>
    </source>
</evidence>
<dbReference type="SMART" id="SM00833">
    <property type="entry name" value="CobW_C"/>
    <property type="match status" value="1"/>
</dbReference>
<proteinExistence type="predicted"/>
<dbReference type="InterPro" id="IPR003495">
    <property type="entry name" value="CobW/HypB/UreG_nucleotide-bd"/>
</dbReference>
<protein>
    <submittedName>
        <fullName evidence="2">Cobalamin synthesis protein P47K</fullName>
    </submittedName>
</protein>
<dbReference type="EMBL" id="JAGRRH010000027">
    <property type="protein sequence ID" value="KAG7340846.1"/>
    <property type="molecule type" value="Genomic_DNA"/>
</dbReference>
<accession>A0A9K3KCT8</accession>
<gene>
    <name evidence="2" type="ORF">IV203_024389</name>
</gene>
<dbReference type="Pfam" id="PF07683">
    <property type="entry name" value="CobW_C"/>
    <property type="match status" value="1"/>
</dbReference>
<dbReference type="OrthoDB" id="258627at2759"/>
<reference evidence="2" key="1">
    <citation type="journal article" date="2021" name="Sci. Rep.">
        <title>Diploid genomic architecture of Nitzschia inconspicua, an elite biomass production diatom.</title>
        <authorList>
            <person name="Oliver A."/>
            <person name="Podell S."/>
            <person name="Pinowska A."/>
            <person name="Traller J.C."/>
            <person name="Smith S.R."/>
            <person name="McClure R."/>
            <person name="Beliaev A."/>
            <person name="Bohutskyi P."/>
            <person name="Hill E.A."/>
            <person name="Rabines A."/>
            <person name="Zheng H."/>
            <person name="Allen L.Z."/>
            <person name="Kuo A."/>
            <person name="Grigoriev I.V."/>
            <person name="Allen A.E."/>
            <person name="Hazlebeck D."/>
            <person name="Allen E.E."/>
        </authorList>
    </citation>
    <scope>NUCLEOTIDE SEQUENCE</scope>
    <source>
        <strain evidence="2">Hildebrandi</strain>
    </source>
</reference>